<name>A0ABS2MDR0_9ACTN</name>
<organism evidence="1 2">
    <name type="scientific">Nocardioides salarius</name>
    <dbReference type="NCBI Taxonomy" id="374513"/>
    <lineage>
        <taxon>Bacteria</taxon>
        <taxon>Bacillati</taxon>
        <taxon>Actinomycetota</taxon>
        <taxon>Actinomycetes</taxon>
        <taxon>Propionibacteriales</taxon>
        <taxon>Nocardioidaceae</taxon>
        <taxon>Nocardioides</taxon>
    </lineage>
</organism>
<proteinExistence type="predicted"/>
<keyword evidence="2" id="KW-1185">Reference proteome</keyword>
<reference evidence="1 2" key="1">
    <citation type="submission" date="2021-01" db="EMBL/GenBank/DDBJ databases">
        <title>Sequencing the genomes of 1000 actinobacteria strains.</title>
        <authorList>
            <person name="Klenk H.-P."/>
        </authorList>
    </citation>
    <scope>NUCLEOTIDE SEQUENCE [LARGE SCALE GENOMIC DNA]</scope>
    <source>
        <strain evidence="1 2">DSM 18239</strain>
    </source>
</reference>
<dbReference type="Pfam" id="PF13289">
    <property type="entry name" value="SIR2_2"/>
    <property type="match status" value="1"/>
</dbReference>
<sequence length="362" mass="39662">MPGEKEWQSLTESDGRAWNLFESVGLASYRSENLVVLLGLGTSLGLNGGGGMAPTMSDLFVSVKTLDGYDRAAELAPTAIEAGDVEALLSACQMQVGLTDDEVTKRFLDAAEAVVLQACSFVDDTTDLGTHEAFLRKVGRRATRLARTKVFTTNYDLAIERAAQATRFTLLDGFGPTAGELFDGGNFDLDVVRRAPDGTLQLAPNVIQLYKLHGSVDWDETNDGVRRDPSPANPVLIYPSSMKYQQSYRPPYLESMARFQMTLRQPETTVIVAGFGFNDAHVVGPLLSAVRSNVSLRLIVVDPVLRETKNESLLTLLRLSDARDERILLFAGTFAEFTTRLPDMAPQDAHEAHDERVRSTSI</sequence>
<comment type="caution">
    <text evidence="1">The sequence shown here is derived from an EMBL/GenBank/DDBJ whole genome shotgun (WGS) entry which is preliminary data.</text>
</comment>
<evidence type="ECO:0000313" key="1">
    <source>
        <dbReference type="EMBL" id="MBM7509329.1"/>
    </source>
</evidence>
<evidence type="ECO:0000313" key="2">
    <source>
        <dbReference type="Proteomes" id="UP000732378"/>
    </source>
</evidence>
<accession>A0ABS2MDR0</accession>
<dbReference type="RefSeq" id="WP_193667103.1">
    <property type="nucleotide sequence ID" value="NZ_JACDTV010000001.1"/>
</dbReference>
<dbReference type="Proteomes" id="UP000732378">
    <property type="component" value="Unassembled WGS sequence"/>
</dbReference>
<evidence type="ECO:0008006" key="3">
    <source>
        <dbReference type="Google" id="ProtNLM"/>
    </source>
</evidence>
<gene>
    <name evidence="1" type="ORF">JOE61_003143</name>
</gene>
<dbReference type="EMBL" id="JAFBBZ010000001">
    <property type="protein sequence ID" value="MBM7509329.1"/>
    <property type="molecule type" value="Genomic_DNA"/>
</dbReference>
<protein>
    <recommendedName>
        <fullName evidence="3">SIR2-like domain-containing protein</fullName>
    </recommendedName>
</protein>